<dbReference type="PROSITE" id="PS00486">
    <property type="entry name" value="DNA_MISMATCH_REPAIR_2"/>
    <property type="match status" value="1"/>
</dbReference>
<reference evidence="11" key="1">
    <citation type="submission" date="2019-09" db="EMBL/GenBank/DDBJ databases">
        <title>In-depth cultivation of the pig gut microbiome towards novel bacterial diversity and tailored functional studies.</title>
        <authorList>
            <person name="Wylensek D."/>
            <person name="Hitch T.C.A."/>
            <person name="Clavel T."/>
        </authorList>
    </citation>
    <scope>NUCLEOTIDE SEQUENCE</scope>
    <source>
        <strain evidence="11">RF-744-FAT-WT-3</strain>
    </source>
</reference>
<dbReference type="GO" id="GO:0140664">
    <property type="term" value="F:ATP-dependent DNA damage sensor activity"/>
    <property type="evidence" value="ECO:0007669"/>
    <property type="project" value="InterPro"/>
</dbReference>
<dbReference type="SMART" id="SM00463">
    <property type="entry name" value="SMR"/>
    <property type="match status" value="1"/>
</dbReference>
<evidence type="ECO:0000256" key="3">
    <source>
        <dbReference type="ARBA" id="ARBA00022741"/>
    </source>
</evidence>
<dbReference type="FunFam" id="3.40.50.300:FF:000830">
    <property type="entry name" value="Endonuclease MutS2"/>
    <property type="match status" value="1"/>
</dbReference>
<keyword evidence="8 11" id="KW-0255">Endonuclease</keyword>
<feature type="domain" description="Smr" evidence="10">
    <location>
        <begin position="715"/>
        <end position="790"/>
    </location>
</feature>
<evidence type="ECO:0000256" key="9">
    <source>
        <dbReference type="SAM" id="MobiDB-lite"/>
    </source>
</evidence>
<evidence type="ECO:0000256" key="4">
    <source>
        <dbReference type="ARBA" id="ARBA00022801"/>
    </source>
</evidence>
<evidence type="ECO:0000256" key="5">
    <source>
        <dbReference type="ARBA" id="ARBA00022840"/>
    </source>
</evidence>
<accession>A0A6A8M5T8</accession>
<gene>
    <name evidence="8" type="primary">mutS2</name>
    <name evidence="8" type="synonym">rqcU</name>
    <name evidence="11" type="ORF">FYJ66_01025</name>
</gene>
<evidence type="ECO:0000313" key="11">
    <source>
        <dbReference type="EMBL" id="MST68193.1"/>
    </source>
</evidence>
<dbReference type="HAMAP" id="MF_00092">
    <property type="entry name" value="MutS2"/>
    <property type="match status" value="1"/>
</dbReference>
<protein>
    <recommendedName>
        <fullName evidence="8">Endonuclease MutS2</fullName>
        <ecNumber evidence="8">3.1.-.-</ecNumber>
    </recommendedName>
    <alternativeName>
        <fullName evidence="8">Ribosome-associated protein quality control-upstream factor</fullName>
        <shortName evidence="8">RQC-upstream factor</shortName>
        <shortName evidence="8">RqcU</shortName>
        <ecNumber evidence="8">3.6.4.-</ecNumber>
    </alternativeName>
</protein>
<dbReference type="InterPro" id="IPR046893">
    <property type="entry name" value="MSSS"/>
</dbReference>
<dbReference type="InterPro" id="IPR036187">
    <property type="entry name" value="DNA_mismatch_repair_MutS_sf"/>
</dbReference>
<dbReference type="Gene3D" id="3.40.50.300">
    <property type="entry name" value="P-loop containing nucleotide triphosphate hydrolases"/>
    <property type="match status" value="1"/>
</dbReference>
<dbReference type="GO" id="GO:0006298">
    <property type="term" value="P:mismatch repair"/>
    <property type="evidence" value="ECO:0007669"/>
    <property type="project" value="InterPro"/>
</dbReference>
<dbReference type="InterPro" id="IPR000432">
    <property type="entry name" value="DNA_mismatch_repair_MutS_C"/>
</dbReference>
<dbReference type="InterPro" id="IPR002625">
    <property type="entry name" value="Smr_dom"/>
</dbReference>
<feature type="binding site" evidence="8">
    <location>
        <begin position="332"/>
        <end position="339"/>
    </location>
    <ligand>
        <name>ATP</name>
        <dbReference type="ChEBI" id="CHEBI:30616"/>
    </ligand>
</feature>
<keyword evidence="3 8" id="KW-0547">Nucleotide-binding</keyword>
<name>A0A6A8M5T8_9FIRM</name>
<dbReference type="Pfam" id="PF20297">
    <property type="entry name" value="MSSS"/>
    <property type="match status" value="1"/>
</dbReference>
<evidence type="ECO:0000256" key="6">
    <source>
        <dbReference type="ARBA" id="ARBA00022884"/>
    </source>
</evidence>
<dbReference type="AlphaFoldDB" id="A0A6A8M5T8"/>
<keyword evidence="5 8" id="KW-0067">ATP-binding</keyword>
<keyword evidence="1 8" id="KW-0540">Nuclease</keyword>
<dbReference type="SMART" id="SM00534">
    <property type="entry name" value="MUTSac"/>
    <property type="match status" value="1"/>
</dbReference>
<evidence type="ECO:0000256" key="2">
    <source>
        <dbReference type="ARBA" id="ARBA00022730"/>
    </source>
</evidence>
<dbReference type="SUPFAM" id="SSF160443">
    <property type="entry name" value="SMR domain-like"/>
    <property type="match status" value="1"/>
</dbReference>
<dbReference type="SMART" id="SM00533">
    <property type="entry name" value="MUTSd"/>
    <property type="match status" value="1"/>
</dbReference>
<keyword evidence="6 8" id="KW-0694">RNA-binding</keyword>
<dbReference type="InterPro" id="IPR036063">
    <property type="entry name" value="Smr_dom_sf"/>
</dbReference>
<comment type="similarity">
    <text evidence="8">Belongs to the DNA mismatch repair MutS family. MutS2 subfamily.</text>
</comment>
<dbReference type="PIRSF" id="PIRSF005814">
    <property type="entry name" value="MutS_YshD"/>
    <property type="match status" value="1"/>
</dbReference>
<dbReference type="PANTHER" id="PTHR48466">
    <property type="entry name" value="OS10G0509000 PROTEIN-RELATED"/>
    <property type="match status" value="1"/>
</dbReference>
<dbReference type="Gene3D" id="1.10.1420.10">
    <property type="match status" value="2"/>
</dbReference>
<dbReference type="RefSeq" id="WP_154571667.1">
    <property type="nucleotide sequence ID" value="NZ_VUNB01000001.1"/>
</dbReference>
<dbReference type="GO" id="GO:0016887">
    <property type="term" value="F:ATP hydrolysis activity"/>
    <property type="evidence" value="ECO:0007669"/>
    <property type="project" value="InterPro"/>
</dbReference>
<comment type="subunit">
    <text evidence="8">Homodimer. Binds to stalled ribosomes, contacting rRNA.</text>
</comment>
<dbReference type="SUPFAM" id="SSF48334">
    <property type="entry name" value="DNA repair protein MutS, domain III"/>
    <property type="match status" value="1"/>
</dbReference>
<feature type="compositionally biased region" description="Basic and acidic residues" evidence="9">
    <location>
        <begin position="588"/>
        <end position="601"/>
    </location>
</feature>
<dbReference type="Gene3D" id="3.30.1370.110">
    <property type="match status" value="1"/>
</dbReference>
<dbReference type="NCBIfam" id="TIGR01069">
    <property type="entry name" value="mutS2"/>
    <property type="match status" value="1"/>
</dbReference>
<comment type="caution">
    <text evidence="11">The sequence shown here is derived from an EMBL/GenBank/DDBJ whole genome shotgun (WGS) entry which is preliminary data.</text>
</comment>
<dbReference type="GO" id="GO:0019843">
    <property type="term" value="F:rRNA binding"/>
    <property type="evidence" value="ECO:0007669"/>
    <property type="project" value="UniProtKB-UniRule"/>
</dbReference>
<dbReference type="Pfam" id="PF00488">
    <property type="entry name" value="MutS_V"/>
    <property type="match status" value="1"/>
</dbReference>
<keyword evidence="2 8" id="KW-0699">rRNA-binding</keyword>
<dbReference type="GO" id="GO:0043023">
    <property type="term" value="F:ribosomal large subunit binding"/>
    <property type="evidence" value="ECO:0007669"/>
    <property type="project" value="UniProtKB-UniRule"/>
</dbReference>
<comment type="function">
    <text evidence="8">Acts as a ribosome collision sensor, splitting the ribosome into its 2 subunits. Detects stalled/collided 70S ribosomes which it binds and splits by an ATP-hydrolysis driven conformational change. Acts upstream of the ribosome quality control system (RQC), a ribosome-associated complex that mediates the extraction of incompletely synthesized nascent chains from stalled ribosomes and their subsequent degradation. Probably generates substrates for RQC.</text>
</comment>
<dbReference type="SUPFAM" id="SSF52540">
    <property type="entry name" value="P-loop containing nucleoside triphosphate hydrolases"/>
    <property type="match status" value="1"/>
</dbReference>
<dbReference type="InterPro" id="IPR045076">
    <property type="entry name" value="MutS"/>
</dbReference>
<feature type="compositionally biased region" description="Basic and acidic residues" evidence="9">
    <location>
        <begin position="608"/>
        <end position="635"/>
    </location>
</feature>
<organism evidence="11">
    <name type="scientific">Baileyella intestinalis</name>
    <dbReference type="NCBI Taxonomy" id="2606709"/>
    <lineage>
        <taxon>Bacteria</taxon>
        <taxon>Bacillati</taxon>
        <taxon>Bacillota</taxon>
        <taxon>Clostridia</taxon>
        <taxon>Peptostreptococcales</taxon>
        <taxon>Anaerovoracaceae</taxon>
        <taxon>Baileyella</taxon>
    </lineage>
</organism>
<dbReference type="GO" id="GO:0045910">
    <property type="term" value="P:negative regulation of DNA recombination"/>
    <property type="evidence" value="ECO:0007669"/>
    <property type="project" value="InterPro"/>
</dbReference>
<dbReference type="PANTHER" id="PTHR48466:SF2">
    <property type="entry name" value="OS10G0509000 PROTEIN"/>
    <property type="match status" value="1"/>
</dbReference>
<evidence type="ECO:0000256" key="7">
    <source>
        <dbReference type="ARBA" id="ARBA00023125"/>
    </source>
</evidence>
<evidence type="ECO:0000256" key="8">
    <source>
        <dbReference type="HAMAP-Rule" id="MF_00092"/>
    </source>
</evidence>
<dbReference type="EMBL" id="VUNB01000001">
    <property type="protein sequence ID" value="MST68193.1"/>
    <property type="molecule type" value="Genomic_DNA"/>
</dbReference>
<dbReference type="GO" id="GO:0072344">
    <property type="term" value="P:rescue of stalled ribosome"/>
    <property type="evidence" value="ECO:0007669"/>
    <property type="project" value="UniProtKB-UniRule"/>
</dbReference>
<feature type="region of interest" description="Disordered" evidence="9">
    <location>
        <begin position="588"/>
        <end position="635"/>
    </location>
</feature>
<dbReference type="EC" id="3.6.4.-" evidence="8"/>
<dbReference type="InterPro" id="IPR027417">
    <property type="entry name" value="P-loop_NTPase"/>
</dbReference>
<dbReference type="CDD" id="cd03280">
    <property type="entry name" value="ABC_MutS2"/>
    <property type="match status" value="1"/>
</dbReference>
<dbReference type="GO" id="GO:0005524">
    <property type="term" value="F:ATP binding"/>
    <property type="evidence" value="ECO:0007669"/>
    <property type="project" value="UniProtKB-UniRule"/>
</dbReference>
<dbReference type="Pfam" id="PF01713">
    <property type="entry name" value="Smr"/>
    <property type="match status" value="1"/>
</dbReference>
<dbReference type="GO" id="GO:0004519">
    <property type="term" value="F:endonuclease activity"/>
    <property type="evidence" value="ECO:0007669"/>
    <property type="project" value="UniProtKB-UniRule"/>
</dbReference>
<evidence type="ECO:0000256" key="1">
    <source>
        <dbReference type="ARBA" id="ARBA00022722"/>
    </source>
</evidence>
<keyword evidence="4 8" id="KW-0378">Hydrolase</keyword>
<dbReference type="InterPro" id="IPR007696">
    <property type="entry name" value="DNA_mismatch_repair_MutS_core"/>
</dbReference>
<dbReference type="GO" id="GO:0030983">
    <property type="term" value="F:mismatched DNA binding"/>
    <property type="evidence" value="ECO:0007669"/>
    <property type="project" value="InterPro"/>
</dbReference>
<dbReference type="EC" id="3.1.-.-" evidence="8"/>
<dbReference type="PROSITE" id="PS50828">
    <property type="entry name" value="SMR"/>
    <property type="match status" value="1"/>
</dbReference>
<proteinExistence type="inferred from homology"/>
<dbReference type="CDD" id="cd06503">
    <property type="entry name" value="ATP-synt_Fo_b"/>
    <property type="match status" value="1"/>
</dbReference>
<dbReference type="InterPro" id="IPR005747">
    <property type="entry name" value="MutS2"/>
</dbReference>
<keyword evidence="7 8" id="KW-0238">DNA-binding</keyword>
<sequence>MNSKTLRLLDYKRIIQMLSAMAGSQLGRDRIAGLSIMNDVRSVKEALTETTEAVSVIVYKGSIPVGEFGDISQLLNIARKGRVLSMRDLLAVRRSIAGVREVKAFLSEDVPEIPSISEISDLLEPQPKLESEINRCILSEDEMADNASAELKRIRRDIRNKNESIKSRLYKYTSSRTLQKSLQDSIVTVRNGRYVVPVKREYASSVPGLVHDQSQSGSTLFIEPQEIVTMNNQLRELELAEEEEIRRILAVLTDQVSEHYHQLLNNQNLMTELDVINAKGRLSVEMDGYEPELSSDGSLSIVKGRHPLIDPEKVVPIDVSLGENYNTLLITGPNTGGKTVTLKTIGLFVLMAETGLHVPCLPESKIPVFQDVFADIGDEQSIEQSLSTFSAHMKNISEIIRQAGPGTLVLLDELGSGTDPSEGAALAISLIEELRRKGVMTVATTHYTELKKYALSTPGVENASMEFDIETLSPTYKLRTGLPGRSNAFEISRKLGLKESVIERAAELLDENQLSFEDAVSKVEEGRAEAESQIEQARKIKARAEERLREADEEANQIRLSKEKILDEARKEALRIIQDAQNQVEQVSKELKASKDRDKGHRTAAVADSRRKLKEAASKHDSPKKTVRREKGANPEDLKVGTLVRILSLQQNGEVQSEADSHGNVTVKAGALKMTVNAKDLVILESMPQGNKERQKRKAYSRISSSKARSISPELNVIGKNLDDASVEVAKYIDDASLSGLGRVSIIHGRGKGILQKGLREELRRNKLVKSIKAAPYDQGGEGVTIVELKKK</sequence>
<evidence type="ECO:0000259" key="10">
    <source>
        <dbReference type="PROSITE" id="PS50828"/>
    </source>
</evidence>
<comment type="function">
    <text evidence="8">Endonuclease that is involved in the suppression of homologous recombination and thus may have a key role in the control of bacterial genetic diversity.</text>
</comment>